<organism evidence="1 2">
    <name type="scientific">Amycolatopsis albidoflavus</name>
    <dbReference type="NCBI Taxonomy" id="102226"/>
    <lineage>
        <taxon>Bacteria</taxon>
        <taxon>Bacillati</taxon>
        <taxon>Actinomycetota</taxon>
        <taxon>Actinomycetes</taxon>
        <taxon>Pseudonocardiales</taxon>
        <taxon>Pseudonocardiaceae</taxon>
        <taxon>Amycolatopsis</taxon>
    </lineage>
</organism>
<sequence length="46" mass="4936">MTGLEAVEVNIAVTDLHWPEDTEEGAAESRRSCGLRLTVLPVVGRG</sequence>
<evidence type="ECO:0000313" key="2">
    <source>
        <dbReference type="Proteomes" id="UP001597542"/>
    </source>
</evidence>
<reference evidence="2" key="1">
    <citation type="journal article" date="2019" name="Int. J. Syst. Evol. Microbiol.">
        <title>The Global Catalogue of Microorganisms (GCM) 10K type strain sequencing project: providing services to taxonomists for standard genome sequencing and annotation.</title>
        <authorList>
            <consortium name="The Broad Institute Genomics Platform"/>
            <consortium name="The Broad Institute Genome Sequencing Center for Infectious Disease"/>
            <person name="Wu L."/>
            <person name="Ma J."/>
        </authorList>
    </citation>
    <scope>NUCLEOTIDE SEQUENCE [LARGE SCALE GENOMIC DNA]</scope>
    <source>
        <strain evidence="2">CGMCC 4.7638</strain>
    </source>
</reference>
<comment type="caution">
    <text evidence="1">The sequence shown here is derived from an EMBL/GenBank/DDBJ whole genome shotgun (WGS) entry which is preliminary data.</text>
</comment>
<proteinExistence type="predicted"/>
<dbReference type="Proteomes" id="UP001597542">
    <property type="component" value="Unassembled WGS sequence"/>
</dbReference>
<gene>
    <name evidence="1" type="ORF">ACFSUT_17430</name>
</gene>
<dbReference type="RefSeq" id="WP_377926544.1">
    <property type="nucleotide sequence ID" value="NZ_BAAAHV010000016.1"/>
</dbReference>
<evidence type="ECO:0000313" key="1">
    <source>
        <dbReference type="EMBL" id="MFD2482073.1"/>
    </source>
</evidence>
<dbReference type="EMBL" id="JBHUKQ010000011">
    <property type="protein sequence ID" value="MFD2482073.1"/>
    <property type="molecule type" value="Genomic_DNA"/>
</dbReference>
<name>A0ABW5HZ06_9PSEU</name>
<keyword evidence="2" id="KW-1185">Reference proteome</keyword>
<accession>A0ABW5HZ06</accession>
<protein>
    <submittedName>
        <fullName evidence="1">Uncharacterized protein</fullName>
    </submittedName>
</protein>